<dbReference type="STRING" id="1302659.I858_010170"/>
<dbReference type="AlphaFoldDB" id="A0A1B1S2E3"/>
<organism evidence="2 3">
    <name type="scientific">Planococcus versutus</name>
    <dbReference type="NCBI Taxonomy" id="1302659"/>
    <lineage>
        <taxon>Bacteria</taxon>
        <taxon>Bacillati</taxon>
        <taxon>Bacillota</taxon>
        <taxon>Bacilli</taxon>
        <taxon>Bacillales</taxon>
        <taxon>Caryophanaceae</taxon>
        <taxon>Planococcus</taxon>
    </lineage>
</organism>
<evidence type="ECO:0000313" key="2">
    <source>
        <dbReference type="EMBL" id="ANU27353.1"/>
    </source>
</evidence>
<dbReference type="OrthoDB" id="2454814at2"/>
<reference evidence="2" key="1">
    <citation type="submission" date="2016-10" db="EMBL/GenBank/DDBJ databases">
        <authorList>
            <person name="See-Too W.S."/>
        </authorList>
    </citation>
    <scope>NUCLEOTIDE SEQUENCE</scope>
    <source>
        <strain evidence="2">L10.15</strain>
    </source>
</reference>
<dbReference type="KEGG" id="pll:I858_010170"/>
<evidence type="ECO:0000256" key="1">
    <source>
        <dbReference type="SAM" id="MobiDB-lite"/>
    </source>
</evidence>
<dbReference type="Proteomes" id="UP000053354">
    <property type="component" value="Chromosome"/>
</dbReference>
<sequence>MSDKKSLDQDKREGASMDNPEQYKTDKKTLTEMHEEELTVDAIPMEDLKQEKREEGDKRGTKNSSSSEEKFPE</sequence>
<feature type="compositionally biased region" description="Basic and acidic residues" evidence="1">
    <location>
        <begin position="46"/>
        <end position="60"/>
    </location>
</feature>
<feature type="region of interest" description="Disordered" evidence="1">
    <location>
        <begin position="1"/>
        <end position="73"/>
    </location>
</feature>
<dbReference type="EMBL" id="CP016540">
    <property type="protein sequence ID" value="ANU27353.1"/>
    <property type="molecule type" value="Genomic_DNA"/>
</dbReference>
<evidence type="ECO:0000313" key="3">
    <source>
        <dbReference type="Proteomes" id="UP000053354"/>
    </source>
</evidence>
<feature type="compositionally biased region" description="Basic and acidic residues" evidence="1">
    <location>
        <begin position="1"/>
        <end position="37"/>
    </location>
</feature>
<protein>
    <submittedName>
        <fullName evidence="2">Uncharacterized protein</fullName>
    </submittedName>
</protein>
<keyword evidence="3" id="KW-1185">Reference proteome</keyword>
<accession>A0A1B1S2E3</accession>
<proteinExistence type="predicted"/>
<gene>
    <name evidence="2" type="ORF">I858_010170</name>
</gene>
<name>A0A1B1S2E3_9BACL</name>
<dbReference type="RefSeq" id="WP_049693039.1">
    <property type="nucleotide sequence ID" value="NZ_CP016540.2"/>
</dbReference>